<sequence length="380" mass="42420">MLDDNDDEKPSGESDDSWHHHSCFWASEEYQCFSLRCTGNQRKSITDIFHTESQHMDTLKHGRPNAGLVSAEDAEKYQMVHIGFGVYIHSDQYFEVIRKKTDGQAMVRILMNFLFSKDQMKSGTLSVRGCGRLLNPLLTKAIILWVQKNQEGNCSPVTLRQAMYRKLSYHKWRAKKEHVMQAFSLKSDPSITTIIKQESDETHFIEPPVSVTSASVNSLSVLGSFSSTAVPSNSSMTNTNIISTNQNDVNIPNIAAIKQQIHQLNQQDTINRITLHQQQSAQTLLPFELLPQNNEGSASLVTSANATYSTSILTPLELIAKEKGGITVNMDCLNTLLSFVCCPTCHSPVNHKETIQGFKTGILYSLQLFCINGHLIGNPS</sequence>
<keyword evidence="1" id="KW-1185">Reference proteome</keyword>
<evidence type="ECO:0000313" key="1">
    <source>
        <dbReference type="Proteomes" id="UP000515154"/>
    </source>
</evidence>
<protein>
    <submittedName>
        <fullName evidence="2">Uncharacterized protein LOC115218120 isoform X1</fullName>
    </submittedName>
</protein>
<evidence type="ECO:0000313" key="2">
    <source>
        <dbReference type="RefSeq" id="XP_036363829.1"/>
    </source>
</evidence>
<proteinExistence type="predicted"/>
<dbReference type="RefSeq" id="XP_036363829.1">
    <property type="nucleotide sequence ID" value="XM_036507936.1"/>
</dbReference>
<name>A0A7E6F7U7_9MOLL</name>
<accession>A0A7E6F7U7</accession>
<reference evidence="2" key="1">
    <citation type="submission" date="2025-08" db="UniProtKB">
        <authorList>
            <consortium name="RefSeq"/>
        </authorList>
    </citation>
    <scope>IDENTIFICATION</scope>
</reference>
<organism evidence="1 2">
    <name type="scientific">Octopus sinensis</name>
    <name type="common">East Asian common octopus</name>
    <dbReference type="NCBI Taxonomy" id="2607531"/>
    <lineage>
        <taxon>Eukaryota</taxon>
        <taxon>Metazoa</taxon>
        <taxon>Spiralia</taxon>
        <taxon>Lophotrochozoa</taxon>
        <taxon>Mollusca</taxon>
        <taxon>Cephalopoda</taxon>
        <taxon>Coleoidea</taxon>
        <taxon>Octopodiformes</taxon>
        <taxon>Octopoda</taxon>
        <taxon>Incirrata</taxon>
        <taxon>Octopodidae</taxon>
        <taxon>Octopus</taxon>
    </lineage>
</organism>
<dbReference type="Proteomes" id="UP000515154">
    <property type="component" value="Linkage group LG12"/>
</dbReference>
<gene>
    <name evidence="2" type="primary">LOC115218120</name>
</gene>
<dbReference type="AlphaFoldDB" id="A0A7E6F7U7"/>